<sequence>MEGLMLARVLRELAPNLPLRTLGWAFPDETTAALLLEGVGNLVLSYRPPQPVVFISKERLRGDPRNGFQRFLANRVRGDLLGAEQLKLDRVLVLHFSGESGFVDQVPSRLLFEVTGRNANLLVLDAMPEEGQTQVRQPFEGRIVLAAREITNSRNRFRTVRTGGTYTPPPPYQKLDPRALSPEDAASLVAVPIGKWRDKIDGLGLLLGAELARRADLPLNQAPGEQGLAGALAALASIVADPTVSEGVMQDGAREAARSDKAAALRKVLREPLDKRVTLLTHQLADVTRAEAGLEVAAQDRTEADLLMAYAHTVPVGTASALLPAFDGSGEVPVALEPQLSAVQNAEKRYTRARRREDVYERLAEREPVLRAELEAAQERVAQLDGASLEELEALSATLQSEKPERSPYGSRYTTPSGLEVLIGRNNKENAALTHRLGRSMDFWFHVQGYPGSHVLVRSGGRELDLPDILYAARLAAAHSKARGGGNVAVDYTRIKYVWRPKGAPAGQVHYTDQKTVWVEGTMPEGG</sequence>
<feature type="domain" description="NFACT RNA-binding" evidence="2">
    <location>
        <begin position="413"/>
        <end position="501"/>
    </location>
</feature>
<dbReference type="Gene3D" id="2.30.310.10">
    <property type="entry name" value="ibrinogen binding protein from staphylococcus aureus domain"/>
    <property type="match status" value="1"/>
</dbReference>
<dbReference type="GO" id="GO:0000049">
    <property type="term" value="F:tRNA binding"/>
    <property type="evidence" value="ECO:0007669"/>
    <property type="project" value="TreeGrafter"/>
</dbReference>
<dbReference type="RefSeq" id="WP_064014494.1">
    <property type="nucleotide sequence ID" value="NZ_CP011387.1"/>
</dbReference>
<evidence type="ECO:0000313" key="4">
    <source>
        <dbReference type="Proteomes" id="UP000077363"/>
    </source>
</evidence>
<dbReference type="GO" id="GO:1990112">
    <property type="term" value="C:RQC complex"/>
    <property type="evidence" value="ECO:0007669"/>
    <property type="project" value="TreeGrafter"/>
</dbReference>
<dbReference type="STRING" id="1182568.SU48_06225"/>
<dbReference type="Proteomes" id="UP000077363">
    <property type="component" value="Chromosome"/>
</dbReference>
<dbReference type="Pfam" id="PF05670">
    <property type="entry name" value="NFACT-R_1"/>
    <property type="match status" value="1"/>
</dbReference>
<organism evidence="3 4">
    <name type="scientific">Deinococcus puniceus</name>
    <dbReference type="NCBI Taxonomy" id="1182568"/>
    <lineage>
        <taxon>Bacteria</taxon>
        <taxon>Thermotogati</taxon>
        <taxon>Deinococcota</taxon>
        <taxon>Deinococci</taxon>
        <taxon>Deinococcales</taxon>
        <taxon>Deinococcaceae</taxon>
        <taxon>Deinococcus</taxon>
    </lineage>
</organism>
<gene>
    <name evidence="3" type="ORF">SU48_06225</name>
</gene>
<dbReference type="Pfam" id="PF05833">
    <property type="entry name" value="NFACT_N"/>
    <property type="match status" value="2"/>
</dbReference>
<protein>
    <submittedName>
        <fullName evidence="3">Fibronectin-binding protein</fullName>
    </submittedName>
</protein>
<dbReference type="PANTHER" id="PTHR15239:SF6">
    <property type="entry name" value="RIBOSOME QUALITY CONTROL COMPLEX SUBUNIT NEMF"/>
    <property type="match status" value="1"/>
</dbReference>
<dbReference type="KEGG" id="dpu:SU48_06225"/>
<keyword evidence="4" id="KW-1185">Reference proteome</keyword>
<dbReference type="GO" id="GO:0072344">
    <property type="term" value="P:rescue of stalled ribosome"/>
    <property type="evidence" value="ECO:0007669"/>
    <property type="project" value="TreeGrafter"/>
</dbReference>
<dbReference type="PATRIC" id="fig|1182568.3.peg.1296"/>
<reference evidence="3 4" key="1">
    <citation type="submission" date="2015-01" db="EMBL/GenBank/DDBJ databases">
        <title>Deinococcus puniceus/DY1/ whole genome sequencing.</title>
        <authorList>
            <person name="Kim M.K."/>
            <person name="Srinivasan S."/>
            <person name="Lee J.-J."/>
        </authorList>
    </citation>
    <scope>NUCLEOTIDE SEQUENCE [LARGE SCALE GENOMIC DNA]</scope>
    <source>
        <strain evidence="3 4">DY1</strain>
    </source>
</reference>
<evidence type="ECO:0000259" key="2">
    <source>
        <dbReference type="Pfam" id="PF05670"/>
    </source>
</evidence>
<dbReference type="GO" id="GO:0043023">
    <property type="term" value="F:ribosomal large subunit binding"/>
    <property type="evidence" value="ECO:0007669"/>
    <property type="project" value="TreeGrafter"/>
</dbReference>
<feature type="coiled-coil region" evidence="1">
    <location>
        <begin position="343"/>
        <end position="380"/>
    </location>
</feature>
<evidence type="ECO:0000313" key="3">
    <source>
        <dbReference type="EMBL" id="ANE43428.1"/>
    </source>
</evidence>
<evidence type="ECO:0000256" key="1">
    <source>
        <dbReference type="SAM" id="Coils"/>
    </source>
</evidence>
<dbReference type="InterPro" id="IPR008532">
    <property type="entry name" value="NFACT_RNA-bd"/>
</dbReference>
<dbReference type="InterPro" id="IPR051608">
    <property type="entry name" value="RQC_Subunit_NEMF"/>
</dbReference>
<keyword evidence="1" id="KW-0175">Coiled coil</keyword>
<proteinExistence type="predicted"/>
<dbReference type="AlphaFoldDB" id="A0A172T8R7"/>
<accession>A0A172T8R7</accession>
<name>A0A172T8R7_9DEIO</name>
<dbReference type="EMBL" id="CP011387">
    <property type="protein sequence ID" value="ANE43428.1"/>
    <property type="molecule type" value="Genomic_DNA"/>
</dbReference>
<dbReference type="OrthoDB" id="9766163at2"/>
<dbReference type="PANTHER" id="PTHR15239">
    <property type="entry name" value="NUCLEAR EXPORT MEDIATOR FACTOR NEMF"/>
    <property type="match status" value="1"/>
</dbReference>